<dbReference type="Gene3D" id="3.55.50.30">
    <property type="match status" value="1"/>
</dbReference>
<feature type="domain" description="FecR protein" evidence="2">
    <location>
        <begin position="114"/>
        <end position="207"/>
    </location>
</feature>
<reference evidence="4 5" key="1">
    <citation type="submission" date="2017-02" db="EMBL/GenBank/DDBJ databases">
        <authorList>
            <person name="Peterson S.W."/>
        </authorList>
    </citation>
    <scope>NUCLEOTIDE SEQUENCE [LARGE SCALE GENOMIC DNA]</scope>
    <source>
        <strain evidence="4 5">DSM 18108</strain>
    </source>
</reference>
<feature type="domain" description="Protein FecR C-terminal" evidence="3">
    <location>
        <begin position="252"/>
        <end position="319"/>
    </location>
</feature>
<dbReference type="GO" id="GO:0016989">
    <property type="term" value="F:sigma factor antagonist activity"/>
    <property type="evidence" value="ECO:0007669"/>
    <property type="project" value="TreeGrafter"/>
</dbReference>
<accession>A0A1T5P0W8</accession>
<proteinExistence type="predicted"/>
<keyword evidence="1" id="KW-1133">Transmembrane helix</keyword>
<dbReference type="Proteomes" id="UP000190166">
    <property type="component" value="Unassembled WGS sequence"/>
</dbReference>
<gene>
    <name evidence="4" type="ORF">SAMN05660461_3333</name>
</gene>
<dbReference type="Gene3D" id="2.60.120.1440">
    <property type="match status" value="1"/>
</dbReference>
<name>A0A1T5P0W8_9BACT</name>
<dbReference type="PANTHER" id="PTHR30273">
    <property type="entry name" value="PERIPLASMIC SIGNAL SENSOR AND SIGMA FACTOR ACTIVATOR FECR-RELATED"/>
    <property type="match status" value="1"/>
</dbReference>
<sequence length="325" mass="36018">MNRQEFFSLIDKWMNGSASKEEIQSLMNYYHSFKSTTEWDEAQLGAKSLLEAEMEQQLLLRIRTAEPGTAPVKRVWWTKIAAAAAVLLVLAAAGWWYFQRPPEPMAVHSQQQLVATKAGEHKKIQLPDSTIVWLSPASRLEYTAAFGKGSRELTLNGEAFFEVATDAAQPFIIHSGRVDTRVLGTSFNIRAFDAQPDVAVTVLTGKVAVGNADSAVHVSPSQRAVFSKATGKITKEDGVATGNLLSRREGILKYDRAGLREVAAELGYYYNVKIEITGDISNCFYFGEFNTNGTLEKALRQLCLSLNATLEHNGTTYIIRKDKEC</sequence>
<protein>
    <submittedName>
        <fullName evidence="4">FecR family protein</fullName>
    </submittedName>
</protein>
<evidence type="ECO:0000259" key="3">
    <source>
        <dbReference type="Pfam" id="PF16344"/>
    </source>
</evidence>
<evidence type="ECO:0000313" key="4">
    <source>
        <dbReference type="EMBL" id="SKD06173.1"/>
    </source>
</evidence>
<feature type="transmembrane region" description="Helical" evidence="1">
    <location>
        <begin position="80"/>
        <end position="98"/>
    </location>
</feature>
<dbReference type="EMBL" id="FUZZ01000002">
    <property type="protein sequence ID" value="SKD06173.1"/>
    <property type="molecule type" value="Genomic_DNA"/>
</dbReference>
<dbReference type="InterPro" id="IPR012373">
    <property type="entry name" value="Ferrdict_sens_TM"/>
</dbReference>
<dbReference type="InterPro" id="IPR006860">
    <property type="entry name" value="FecR"/>
</dbReference>
<dbReference type="STRING" id="393003.SAMN05660461_3333"/>
<keyword evidence="5" id="KW-1185">Reference proteome</keyword>
<evidence type="ECO:0000313" key="5">
    <source>
        <dbReference type="Proteomes" id="UP000190166"/>
    </source>
</evidence>
<keyword evidence="1" id="KW-0812">Transmembrane</keyword>
<dbReference type="PANTHER" id="PTHR30273:SF2">
    <property type="entry name" value="PROTEIN FECR"/>
    <property type="match status" value="1"/>
</dbReference>
<evidence type="ECO:0000259" key="2">
    <source>
        <dbReference type="Pfam" id="PF04773"/>
    </source>
</evidence>
<keyword evidence="1" id="KW-0472">Membrane</keyword>
<dbReference type="Pfam" id="PF16344">
    <property type="entry name" value="FecR_C"/>
    <property type="match status" value="1"/>
</dbReference>
<dbReference type="InterPro" id="IPR032508">
    <property type="entry name" value="FecR_C"/>
</dbReference>
<dbReference type="Pfam" id="PF04773">
    <property type="entry name" value="FecR"/>
    <property type="match status" value="1"/>
</dbReference>
<dbReference type="AlphaFoldDB" id="A0A1T5P0W8"/>
<dbReference type="PIRSF" id="PIRSF018266">
    <property type="entry name" value="FecR"/>
    <property type="match status" value="1"/>
</dbReference>
<dbReference type="RefSeq" id="WP_079470618.1">
    <property type="nucleotide sequence ID" value="NZ_FUZZ01000002.1"/>
</dbReference>
<evidence type="ECO:0000256" key="1">
    <source>
        <dbReference type="SAM" id="Phobius"/>
    </source>
</evidence>
<organism evidence="4 5">
    <name type="scientific">Chitinophaga ginsengisegetis</name>
    <dbReference type="NCBI Taxonomy" id="393003"/>
    <lineage>
        <taxon>Bacteria</taxon>
        <taxon>Pseudomonadati</taxon>
        <taxon>Bacteroidota</taxon>
        <taxon>Chitinophagia</taxon>
        <taxon>Chitinophagales</taxon>
        <taxon>Chitinophagaceae</taxon>
        <taxon>Chitinophaga</taxon>
    </lineage>
</organism>